<evidence type="ECO:0000313" key="3">
    <source>
        <dbReference type="EMBL" id="SHI24068.1"/>
    </source>
</evidence>
<gene>
    <name evidence="2" type="ORF">DSM01_2869</name>
    <name evidence="3" type="ORF">SAMN04487999_3116</name>
</gene>
<proteinExistence type="predicted"/>
<organism evidence="3 4">
    <name type="scientific">Leeuwenhoekiella palythoae</name>
    <dbReference type="NCBI Taxonomy" id="573501"/>
    <lineage>
        <taxon>Bacteria</taxon>
        <taxon>Pseudomonadati</taxon>
        <taxon>Bacteroidota</taxon>
        <taxon>Flavobacteriia</taxon>
        <taxon>Flavobacteriales</taxon>
        <taxon>Flavobacteriaceae</taxon>
        <taxon>Leeuwenhoekiella</taxon>
    </lineage>
</organism>
<dbReference type="Proteomes" id="UP000290037">
    <property type="component" value="Unassembled WGS sequence"/>
</dbReference>
<keyword evidence="5" id="KW-1185">Reference proteome</keyword>
<feature type="region of interest" description="Disordered" evidence="1">
    <location>
        <begin position="22"/>
        <end position="71"/>
    </location>
</feature>
<evidence type="ECO:0000256" key="1">
    <source>
        <dbReference type="SAM" id="MobiDB-lite"/>
    </source>
</evidence>
<reference evidence="4" key="1">
    <citation type="submission" date="2016-11" db="EMBL/GenBank/DDBJ databases">
        <authorList>
            <person name="Varghese N."/>
            <person name="Submissions S."/>
        </authorList>
    </citation>
    <scope>NUCLEOTIDE SEQUENCE [LARGE SCALE GENOMIC DNA]</scope>
    <source>
        <strain evidence="4">DSM 19859</strain>
    </source>
</reference>
<dbReference type="RefSeq" id="WP_072984619.1">
    <property type="nucleotide sequence ID" value="NZ_CP084318.1"/>
</dbReference>
<reference evidence="2 5" key="3">
    <citation type="submission" date="2018-07" db="EMBL/GenBank/DDBJ databases">
        <title>Leeuwenhoekiella genomics.</title>
        <authorList>
            <person name="Tahon G."/>
            <person name="Willems A."/>
        </authorList>
    </citation>
    <scope>NUCLEOTIDE SEQUENCE [LARGE SCALE GENOMIC DNA]</scope>
    <source>
        <strain evidence="2 5">LMG 24856</strain>
    </source>
</reference>
<dbReference type="EMBL" id="QOVN01000006">
    <property type="protein sequence ID" value="RXG27751.1"/>
    <property type="molecule type" value="Genomic_DNA"/>
</dbReference>
<dbReference type="Proteomes" id="UP000184240">
    <property type="component" value="Unassembled WGS sequence"/>
</dbReference>
<name>A0A1M5ZIU0_9FLAO</name>
<evidence type="ECO:0000313" key="4">
    <source>
        <dbReference type="Proteomes" id="UP000184240"/>
    </source>
</evidence>
<evidence type="ECO:0000313" key="5">
    <source>
        <dbReference type="Proteomes" id="UP000290037"/>
    </source>
</evidence>
<feature type="compositionally biased region" description="Low complexity" evidence="1">
    <location>
        <begin position="42"/>
        <end position="65"/>
    </location>
</feature>
<evidence type="ECO:0000313" key="2">
    <source>
        <dbReference type="EMBL" id="RXG27751.1"/>
    </source>
</evidence>
<dbReference type="PROSITE" id="PS51257">
    <property type="entry name" value="PROKAR_LIPOPROTEIN"/>
    <property type="match status" value="1"/>
</dbReference>
<reference evidence="3" key="2">
    <citation type="submission" date="2016-11" db="EMBL/GenBank/DDBJ databases">
        <authorList>
            <person name="Jaros S."/>
            <person name="Januszkiewicz K."/>
            <person name="Wedrychowicz H."/>
        </authorList>
    </citation>
    <scope>NUCLEOTIDE SEQUENCE [LARGE SCALE GENOMIC DNA]</scope>
    <source>
        <strain evidence="3">DSM 19859</strain>
    </source>
</reference>
<dbReference type="AlphaFoldDB" id="A0A1M5ZIU0"/>
<protein>
    <submittedName>
        <fullName evidence="3">Uncharacterized protein</fullName>
    </submittedName>
</protein>
<feature type="compositionally biased region" description="Acidic residues" evidence="1">
    <location>
        <begin position="27"/>
        <end position="41"/>
    </location>
</feature>
<dbReference type="EMBL" id="FQXT01000006">
    <property type="protein sequence ID" value="SHI24068.1"/>
    <property type="molecule type" value="Genomic_DNA"/>
</dbReference>
<dbReference type="OrthoDB" id="9953449at2"/>
<accession>A0A1M5ZIU0</accession>
<sequence length="71" mass="7498">MKRNILAGFALSLMITVSSCRESAEATTDESMQETSMEEVTPEAPVLEEAPVEAPAEVVVDSAAVTTPEAE</sequence>